<dbReference type="PhylomeDB" id="Q2RY54"/>
<evidence type="ECO:0000256" key="3">
    <source>
        <dbReference type="ARBA" id="ARBA00022692"/>
    </source>
</evidence>
<dbReference type="InterPro" id="IPR037185">
    <property type="entry name" value="EmrE-like"/>
</dbReference>
<dbReference type="KEGG" id="rru:Rru_A0136"/>
<dbReference type="InterPro" id="IPR050638">
    <property type="entry name" value="AA-Vitamin_Transporters"/>
</dbReference>
<dbReference type="GO" id="GO:0016020">
    <property type="term" value="C:membrane"/>
    <property type="evidence" value="ECO:0007669"/>
    <property type="project" value="UniProtKB-SubCell"/>
</dbReference>
<feature type="transmembrane region" description="Helical" evidence="6">
    <location>
        <begin position="132"/>
        <end position="151"/>
    </location>
</feature>
<dbReference type="PANTHER" id="PTHR32322">
    <property type="entry name" value="INNER MEMBRANE TRANSPORTER"/>
    <property type="match status" value="1"/>
</dbReference>
<feature type="transmembrane region" description="Helical" evidence="6">
    <location>
        <begin position="163"/>
        <end position="182"/>
    </location>
</feature>
<proteinExistence type="inferred from homology"/>
<feature type="transmembrane region" description="Helical" evidence="6">
    <location>
        <begin position="194"/>
        <end position="213"/>
    </location>
</feature>
<feature type="transmembrane region" description="Helical" evidence="6">
    <location>
        <begin position="73"/>
        <end position="95"/>
    </location>
</feature>
<dbReference type="eggNOG" id="COG0697">
    <property type="taxonomic scope" value="Bacteria"/>
</dbReference>
<evidence type="ECO:0000313" key="9">
    <source>
        <dbReference type="Proteomes" id="UP000001929"/>
    </source>
</evidence>
<dbReference type="AlphaFoldDB" id="Q2RY54"/>
<evidence type="ECO:0000259" key="7">
    <source>
        <dbReference type="Pfam" id="PF00892"/>
    </source>
</evidence>
<keyword evidence="5 6" id="KW-0472">Membrane</keyword>
<protein>
    <recommendedName>
        <fullName evidence="7">EamA domain-containing protein</fullName>
    </recommendedName>
</protein>
<accession>Q2RY54</accession>
<evidence type="ECO:0000313" key="8">
    <source>
        <dbReference type="EMBL" id="ABC20941.1"/>
    </source>
</evidence>
<organism evidence="8 9">
    <name type="scientific">Rhodospirillum rubrum (strain ATCC 11170 / ATH 1.1.1 / DSM 467 / LMG 4362 / NCIMB 8255 / S1)</name>
    <dbReference type="NCBI Taxonomy" id="269796"/>
    <lineage>
        <taxon>Bacteria</taxon>
        <taxon>Pseudomonadati</taxon>
        <taxon>Pseudomonadota</taxon>
        <taxon>Alphaproteobacteria</taxon>
        <taxon>Rhodospirillales</taxon>
        <taxon>Rhodospirillaceae</taxon>
        <taxon>Rhodospirillum</taxon>
    </lineage>
</organism>
<feature type="transmembrane region" description="Helical" evidence="6">
    <location>
        <begin position="101"/>
        <end position="120"/>
    </location>
</feature>
<dbReference type="EMBL" id="CP000230">
    <property type="protein sequence ID" value="ABC20941.1"/>
    <property type="molecule type" value="Genomic_DNA"/>
</dbReference>
<comment type="similarity">
    <text evidence="2">Belongs to the EamA transporter family.</text>
</comment>
<keyword evidence="3 6" id="KW-0812">Transmembrane</keyword>
<dbReference type="InterPro" id="IPR000620">
    <property type="entry name" value="EamA_dom"/>
</dbReference>
<reference evidence="8 9" key="1">
    <citation type="journal article" date="2011" name="Stand. Genomic Sci.">
        <title>Complete genome sequence of Rhodospirillum rubrum type strain (S1).</title>
        <authorList>
            <person name="Munk A.C."/>
            <person name="Copeland A."/>
            <person name="Lucas S."/>
            <person name="Lapidus A."/>
            <person name="Del Rio T.G."/>
            <person name="Barry K."/>
            <person name="Detter J.C."/>
            <person name="Hammon N."/>
            <person name="Israni S."/>
            <person name="Pitluck S."/>
            <person name="Brettin T."/>
            <person name="Bruce D."/>
            <person name="Han C."/>
            <person name="Tapia R."/>
            <person name="Gilna P."/>
            <person name="Schmutz J."/>
            <person name="Larimer F."/>
            <person name="Land M."/>
            <person name="Kyrpides N.C."/>
            <person name="Mavromatis K."/>
            <person name="Richardson P."/>
            <person name="Rohde M."/>
            <person name="Goker M."/>
            <person name="Klenk H.P."/>
            <person name="Zhang Y."/>
            <person name="Roberts G.P."/>
            <person name="Reslewic S."/>
            <person name="Schwartz D.C."/>
        </authorList>
    </citation>
    <scope>NUCLEOTIDE SEQUENCE [LARGE SCALE GENOMIC DNA]</scope>
    <source>
        <strain evidence="9">ATCC 11170 / ATH 1.1.1 / DSM 467 / LMG 4362 / NCIMB 8255 / S1</strain>
    </source>
</reference>
<feature type="domain" description="EamA" evidence="7">
    <location>
        <begin position="20"/>
        <end position="146"/>
    </location>
</feature>
<feature type="transmembrane region" description="Helical" evidence="6">
    <location>
        <begin position="41"/>
        <end position="61"/>
    </location>
</feature>
<dbReference type="Pfam" id="PF00892">
    <property type="entry name" value="EamA"/>
    <property type="match status" value="2"/>
</dbReference>
<evidence type="ECO:0000256" key="2">
    <source>
        <dbReference type="ARBA" id="ARBA00007362"/>
    </source>
</evidence>
<comment type="subcellular location">
    <subcellularLocation>
        <location evidence="1">Membrane</location>
        <topology evidence="1">Multi-pass membrane protein</topology>
    </subcellularLocation>
</comment>
<feature type="transmembrane region" description="Helical" evidence="6">
    <location>
        <begin position="225"/>
        <end position="246"/>
    </location>
</feature>
<name>Q2RY54_RHORT</name>
<dbReference type="RefSeq" id="WP_011387897.1">
    <property type="nucleotide sequence ID" value="NC_007643.1"/>
</dbReference>
<dbReference type="SUPFAM" id="SSF103481">
    <property type="entry name" value="Multidrug resistance efflux transporter EmrE"/>
    <property type="match status" value="2"/>
</dbReference>
<feature type="transmembrane region" description="Helical" evidence="6">
    <location>
        <begin position="258"/>
        <end position="275"/>
    </location>
</feature>
<keyword evidence="9" id="KW-1185">Reference proteome</keyword>
<dbReference type="HOGENOM" id="CLU_033863_10_0_5"/>
<feature type="transmembrane region" description="Helical" evidence="6">
    <location>
        <begin position="12"/>
        <end position="35"/>
    </location>
</feature>
<evidence type="ECO:0000256" key="5">
    <source>
        <dbReference type="ARBA" id="ARBA00023136"/>
    </source>
</evidence>
<dbReference type="Proteomes" id="UP000001929">
    <property type="component" value="Chromosome"/>
</dbReference>
<feature type="domain" description="EamA" evidence="7">
    <location>
        <begin position="165"/>
        <end position="298"/>
    </location>
</feature>
<evidence type="ECO:0000256" key="4">
    <source>
        <dbReference type="ARBA" id="ARBA00022989"/>
    </source>
</evidence>
<dbReference type="PANTHER" id="PTHR32322:SF2">
    <property type="entry name" value="EAMA DOMAIN-CONTAINING PROTEIN"/>
    <property type="match status" value="1"/>
</dbReference>
<dbReference type="EnsemblBacteria" id="ABC20941">
    <property type="protein sequence ID" value="ABC20941"/>
    <property type="gene ID" value="Rru_A0136"/>
</dbReference>
<keyword evidence="4 6" id="KW-1133">Transmembrane helix</keyword>
<evidence type="ECO:0000256" key="1">
    <source>
        <dbReference type="ARBA" id="ARBA00004141"/>
    </source>
</evidence>
<feature type="transmembrane region" description="Helical" evidence="6">
    <location>
        <begin position="281"/>
        <end position="299"/>
    </location>
</feature>
<evidence type="ECO:0000256" key="6">
    <source>
        <dbReference type="SAM" id="Phobius"/>
    </source>
</evidence>
<dbReference type="STRING" id="269796.Rru_A0136"/>
<sequence>MTAAPSPSASLSLRVAPAVFVLLWSTGFIGARLVLPHAEPLTVLCLRFAATVALLGPLCLVLKARWPTSPHQLLHVAVAGILVHALYLGGVFAAISLGMPAGLTALVVGIQPLLTAALAGPVLGEKTTARQGLGLVLGLAGVAAVLGDKLAPQAGTLFDGFGAAAMICALAALCGITFGTLYQKRFCQGVDLTSGSLIQFIVSGVVLLPFAYTFETMRVDWTAEFIFGLAWLVVGLSVGAVTLLLAMIRHGAAGRVASLFYLVPPTTALMAWGLFDERLGPLALAGMAVTVAGVALVVAPRRQTLAQR</sequence>
<gene>
    <name evidence="8" type="ordered locus">Rru_A0136</name>
</gene>
<dbReference type="PATRIC" id="fig|269796.9.peg.191"/>